<organism evidence="2">
    <name type="scientific">Aureoumbra lagunensis</name>
    <dbReference type="NCBI Taxonomy" id="44058"/>
    <lineage>
        <taxon>Eukaryota</taxon>
        <taxon>Sar</taxon>
        <taxon>Stramenopiles</taxon>
        <taxon>Ochrophyta</taxon>
        <taxon>Pelagophyceae</taxon>
        <taxon>Pelagomonadales</taxon>
        <taxon>Aureoumbra</taxon>
    </lineage>
</organism>
<reference evidence="2" key="1">
    <citation type="submission" date="2021-01" db="EMBL/GenBank/DDBJ databases">
        <authorList>
            <person name="Corre E."/>
            <person name="Pelletier E."/>
            <person name="Niang G."/>
            <person name="Scheremetjew M."/>
            <person name="Finn R."/>
            <person name="Kale V."/>
            <person name="Holt S."/>
            <person name="Cochrane G."/>
            <person name="Meng A."/>
            <person name="Brown T."/>
            <person name="Cohen L."/>
        </authorList>
    </citation>
    <scope>NUCLEOTIDE SEQUENCE</scope>
    <source>
        <strain evidence="2">CCMP1510</strain>
    </source>
</reference>
<feature type="compositionally biased region" description="Basic and acidic residues" evidence="1">
    <location>
        <begin position="100"/>
        <end position="125"/>
    </location>
</feature>
<gene>
    <name evidence="2" type="ORF">ALAG00032_LOCUS1603</name>
</gene>
<feature type="compositionally biased region" description="Basic and acidic residues" evidence="1">
    <location>
        <begin position="137"/>
        <end position="151"/>
    </location>
</feature>
<name>A0A7S3NH82_9STRA</name>
<protein>
    <submittedName>
        <fullName evidence="2">Uncharacterized protein</fullName>
    </submittedName>
</protein>
<dbReference type="EMBL" id="HBIJ01002326">
    <property type="protein sequence ID" value="CAE0360872.1"/>
    <property type="molecule type" value="Transcribed_RNA"/>
</dbReference>
<evidence type="ECO:0000313" key="2">
    <source>
        <dbReference type="EMBL" id="CAE0360872.1"/>
    </source>
</evidence>
<accession>A0A7S3NH82</accession>
<dbReference type="AlphaFoldDB" id="A0A7S3NH82"/>
<sequence>MTMMVMVMNINHPMMKLMKKKKKVSRELSVQDSIGFLQTLNTITSLANTVTQAATSAKKYVMHSLDERDEEDVPRFPIIRYLVVGDAIEINAHNDDDDDNDRKLNGKEICDVERERESSTKEISKPSKNYTNPAERLTNDRDSTSTVERRSSFNTSFKRKKKRDSSCQPKVIAQKSKKKITASSDDIDLHRPSQFGLQSYDDALALTDFVSAFVEMLQSGFRLVQHESPDKPAYLIILSLSSDCSNLCWNICASSNKYNNDNQQHQLFVQNFGSSSQRTKRRIADARVLNDPPKFKLRRPTSNCFALTFSPKSERVAGLAPREIYVFESKNADTKALLVDGLNLLLDKALYKFFNSSNTFRIPKKMNSNSTTSESAKKVTSSPKNTVDDDANKSTSHNSAKTPPVSLISANSGTKDVEAISPHFSLTSSSSAKEQRQGLETPKLLDNNISSKPTVFLFQQKVEDKTPSIDIYVSSSTTS</sequence>
<feature type="compositionally biased region" description="Polar residues" evidence="1">
    <location>
        <begin position="362"/>
        <end position="385"/>
    </location>
</feature>
<feature type="region of interest" description="Disordered" evidence="1">
    <location>
        <begin position="92"/>
        <end position="170"/>
    </location>
</feature>
<feature type="region of interest" description="Disordered" evidence="1">
    <location>
        <begin position="362"/>
        <end position="446"/>
    </location>
</feature>
<proteinExistence type="predicted"/>
<evidence type="ECO:0000256" key="1">
    <source>
        <dbReference type="SAM" id="MobiDB-lite"/>
    </source>
</evidence>